<reference evidence="7" key="1">
    <citation type="submission" date="2020-12" db="EMBL/GenBank/DDBJ databases">
        <title>The genome sequence of Inhella sp. 1Y17.</title>
        <authorList>
            <person name="Liu Y."/>
        </authorList>
    </citation>
    <scope>NUCLEOTIDE SEQUENCE</scope>
    <source>
        <strain evidence="7">1Y17</strain>
    </source>
</reference>
<dbReference type="AlphaFoldDB" id="A0A931J838"/>
<keyword evidence="2" id="KW-0812">Transmembrane</keyword>
<evidence type="ECO:0000256" key="2">
    <source>
        <dbReference type="ARBA" id="ARBA00022692"/>
    </source>
</evidence>
<evidence type="ECO:0000256" key="3">
    <source>
        <dbReference type="ARBA" id="ARBA00023237"/>
    </source>
</evidence>
<dbReference type="InterPro" id="IPR013686">
    <property type="entry name" value="Polypept-transport_assoc_ShlB"/>
</dbReference>
<sequence length="529" mass="57145">MRGTVLPLVLLCLLAVRPAAHAADSPPLQVQRFEVQGNTLLPAERIQARLAPFQGSSSVARLREAAAALQALYREAGYGGVVAFVPEQTLSGGVVQLRVVEGQLSAVEVRGVPAAQHEAVRARLPALQIGRTPEVRRLDAQIQLANENPAHQTQVLLQPGAQPGQVGAVLTVQQQPPSRWHARLDNSGGERTGRWRAALGWQHANFAGGDRVLSTEFQTAPEEPSAVKVFSAGLRQPFYASLLALDAYGAWSDVDGGTSQTAAGDLAFSGRGRVMGLRLSRYLERVGNVDQRLQVALEQRHYLNDCSIAGLPPGACGSAGASVRLQPLSLGYTAQAVERIRWGLHASLQTNLALGGGDGRQADFEAVRPDAKRRYALLRFGSNLGLPLDDWGSLELQLNGQLSPDALVPAEAFGLGGQFSVRGYEERELNGDSGLQASLEWWSPNWGARFSERWRLQGIVFADLGWARNRGSTPCVNTRRHCELASLGLGLRAGQGDTQLRLDVGVALKDALQTRRDDVHAHFSLQHRF</sequence>
<feature type="domain" description="Polypeptide-transport-associated ShlB-type" evidence="6">
    <location>
        <begin position="29"/>
        <end position="102"/>
    </location>
</feature>
<organism evidence="7 8">
    <name type="scientific">Inhella proteolytica</name>
    <dbReference type="NCBI Taxonomy" id="2795029"/>
    <lineage>
        <taxon>Bacteria</taxon>
        <taxon>Pseudomonadati</taxon>
        <taxon>Pseudomonadota</taxon>
        <taxon>Betaproteobacteria</taxon>
        <taxon>Burkholderiales</taxon>
        <taxon>Sphaerotilaceae</taxon>
        <taxon>Inhella</taxon>
    </lineage>
</organism>
<name>A0A931J838_9BURK</name>
<protein>
    <submittedName>
        <fullName evidence="7">ShlB/FhaC/HecB family hemolysin secretion/activation protein</fullName>
    </submittedName>
</protein>
<dbReference type="InterPro" id="IPR051544">
    <property type="entry name" value="TPS_OM_transporter"/>
</dbReference>
<dbReference type="PANTHER" id="PTHR34597:SF3">
    <property type="entry name" value="OUTER MEMBRANE TRANSPORTER CDIB"/>
    <property type="match status" value="1"/>
</dbReference>
<gene>
    <name evidence="7" type="ORF">I7X39_20505</name>
</gene>
<dbReference type="RefSeq" id="WP_198113080.1">
    <property type="nucleotide sequence ID" value="NZ_JAEDAK010000020.1"/>
</dbReference>
<feature type="signal peptide" evidence="4">
    <location>
        <begin position="1"/>
        <end position="22"/>
    </location>
</feature>
<keyword evidence="8" id="KW-1185">Reference proteome</keyword>
<dbReference type="Pfam" id="PF08479">
    <property type="entry name" value="POTRA_2"/>
    <property type="match status" value="1"/>
</dbReference>
<dbReference type="Gene3D" id="2.40.160.50">
    <property type="entry name" value="membrane protein fhac: a member of the omp85/tpsb transporter family"/>
    <property type="match status" value="1"/>
</dbReference>
<dbReference type="Pfam" id="PF03865">
    <property type="entry name" value="ShlB"/>
    <property type="match status" value="1"/>
</dbReference>
<dbReference type="GO" id="GO:0046819">
    <property type="term" value="P:protein secretion by the type V secretion system"/>
    <property type="evidence" value="ECO:0007669"/>
    <property type="project" value="TreeGrafter"/>
</dbReference>
<proteinExistence type="predicted"/>
<dbReference type="InterPro" id="IPR005565">
    <property type="entry name" value="Hemolysn_activator_HlyB_C"/>
</dbReference>
<accession>A0A931J838</accession>
<feature type="chain" id="PRO_5037485275" evidence="4">
    <location>
        <begin position="23"/>
        <end position="529"/>
    </location>
</feature>
<dbReference type="GO" id="GO:0098046">
    <property type="term" value="C:type V protein secretion system complex"/>
    <property type="evidence" value="ECO:0007669"/>
    <property type="project" value="TreeGrafter"/>
</dbReference>
<evidence type="ECO:0000259" key="6">
    <source>
        <dbReference type="Pfam" id="PF08479"/>
    </source>
</evidence>
<dbReference type="Proteomes" id="UP000613266">
    <property type="component" value="Unassembled WGS sequence"/>
</dbReference>
<keyword evidence="1" id="KW-1134">Transmembrane beta strand</keyword>
<keyword evidence="3" id="KW-0998">Cell outer membrane</keyword>
<comment type="caution">
    <text evidence="7">The sequence shown here is derived from an EMBL/GenBank/DDBJ whole genome shotgun (WGS) entry which is preliminary data.</text>
</comment>
<dbReference type="Gene3D" id="3.10.20.310">
    <property type="entry name" value="membrane protein fhac"/>
    <property type="match status" value="1"/>
</dbReference>
<dbReference type="PANTHER" id="PTHR34597">
    <property type="entry name" value="SLR1661 PROTEIN"/>
    <property type="match status" value="1"/>
</dbReference>
<dbReference type="GO" id="GO:0008320">
    <property type="term" value="F:protein transmembrane transporter activity"/>
    <property type="evidence" value="ECO:0007669"/>
    <property type="project" value="TreeGrafter"/>
</dbReference>
<evidence type="ECO:0000256" key="4">
    <source>
        <dbReference type="SAM" id="SignalP"/>
    </source>
</evidence>
<evidence type="ECO:0000313" key="7">
    <source>
        <dbReference type="EMBL" id="MBH9579284.1"/>
    </source>
</evidence>
<evidence type="ECO:0000259" key="5">
    <source>
        <dbReference type="Pfam" id="PF03865"/>
    </source>
</evidence>
<dbReference type="EMBL" id="JAEDAK010000020">
    <property type="protein sequence ID" value="MBH9579284.1"/>
    <property type="molecule type" value="Genomic_DNA"/>
</dbReference>
<feature type="domain" description="Haemolysin activator HlyB C-terminal" evidence="5">
    <location>
        <begin position="169"/>
        <end position="492"/>
    </location>
</feature>
<evidence type="ECO:0000313" key="8">
    <source>
        <dbReference type="Proteomes" id="UP000613266"/>
    </source>
</evidence>
<evidence type="ECO:0000256" key="1">
    <source>
        <dbReference type="ARBA" id="ARBA00022452"/>
    </source>
</evidence>
<keyword evidence="4" id="KW-0732">Signal</keyword>
<keyword evidence="1" id="KW-0472">Membrane</keyword>